<keyword evidence="6" id="KW-1185">Reference proteome</keyword>
<gene>
    <name evidence="5" type="ORF">V3H18_05970</name>
</gene>
<dbReference type="PANTHER" id="PTHR11474:SF126">
    <property type="entry name" value="TYROSINASE-LIKE PROTEIN TYR-1-RELATED"/>
    <property type="match status" value="1"/>
</dbReference>
<accession>A0ABU7XFV8</accession>
<evidence type="ECO:0000313" key="6">
    <source>
        <dbReference type="Proteomes" id="UP001350748"/>
    </source>
</evidence>
<dbReference type="PROSITE" id="PS00498">
    <property type="entry name" value="TYROSINASE_2"/>
    <property type="match status" value="1"/>
</dbReference>
<evidence type="ECO:0000313" key="5">
    <source>
        <dbReference type="EMBL" id="MEF3366080.1"/>
    </source>
</evidence>
<comment type="caution">
    <text evidence="5">The sequence shown here is derived from an EMBL/GenBank/DDBJ whole genome shotgun (WGS) entry which is preliminary data.</text>
</comment>
<name>A0ABU7XFV8_9HYPH</name>
<dbReference type="InterPro" id="IPR050316">
    <property type="entry name" value="Tyrosinase/Hemocyanin"/>
</dbReference>
<proteinExistence type="inferred from homology"/>
<evidence type="ECO:0000259" key="4">
    <source>
        <dbReference type="PROSITE" id="PS00498"/>
    </source>
</evidence>
<evidence type="ECO:0000256" key="2">
    <source>
        <dbReference type="ARBA" id="ARBA00022723"/>
    </source>
</evidence>
<feature type="domain" description="Tyrosinase copper-binding" evidence="4">
    <location>
        <begin position="250"/>
        <end position="261"/>
    </location>
</feature>
<dbReference type="PANTHER" id="PTHR11474">
    <property type="entry name" value="TYROSINASE FAMILY MEMBER"/>
    <property type="match status" value="1"/>
</dbReference>
<organism evidence="5 6">
    <name type="scientific">Methylocystis borbori</name>
    <dbReference type="NCBI Taxonomy" id="3118750"/>
    <lineage>
        <taxon>Bacteria</taxon>
        <taxon>Pseudomonadati</taxon>
        <taxon>Pseudomonadota</taxon>
        <taxon>Alphaproteobacteria</taxon>
        <taxon>Hyphomicrobiales</taxon>
        <taxon>Methylocystaceae</taxon>
        <taxon>Methylocystis</taxon>
    </lineage>
</organism>
<evidence type="ECO:0000256" key="3">
    <source>
        <dbReference type="ARBA" id="ARBA00023008"/>
    </source>
</evidence>
<dbReference type="Pfam" id="PF00264">
    <property type="entry name" value="Tyrosinase"/>
    <property type="match status" value="1"/>
</dbReference>
<dbReference type="RefSeq" id="WP_332081049.1">
    <property type="nucleotide sequence ID" value="NZ_JAZHYN010000012.1"/>
</dbReference>
<comment type="similarity">
    <text evidence="1">Belongs to the tyrosinase family.</text>
</comment>
<dbReference type="EMBL" id="JAZHYN010000012">
    <property type="protein sequence ID" value="MEF3366080.1"/>
    <property type="molecule type" value="Genomic_DNA"/>
</dbReference>
<reference evidence="5 6" key="1">
    <citation type="submission" date="2024-02" db="EMBL/GenBank/DDBJ databases">
        <authorList>
            <person name="Grouzdev D."/>
        </authorList>
    </citation>
    <scope>NUCLEOTIDE SEQUENCE [LARGE SCALE GENOMIC DNA]</scope>
    <source>
        <strain evidence="5 6">9N</strain>
    </source>
</reference>
<dbReference type="InterPro" id="IPR008922">
    <property type="entry name" value="Di-copper_centre_dom_sf"/>
</dbReference>
<dbReference type="InterPro" id="IPR002227">
    <property type="entry name" value="Tyrosinase_Cu-bd"/>
</dbReference>
<dbReference type="PRINTS" id="PR00092">
    <property type="entry name" value="TYROSINASE"/>
</dbReference>
<evidence type="ECO:0000256" key="1">
    <source>
        <dbReference type="ARBA" id="ARBA00009928"/>
    </source>
</evidence>
<dbReference type="SUPFAM" id="SSF48056">
    <property type="entry name" value="Di-copper centre-containing domain"/>
    <property type="match status" value="1"/>
</dbReference>
<sequence length="320" mass="35094">MAVIRRNILTNAAVRDQYIQGVKLLKKEASGRKTAEFGIPGAARSVSTYDLFVIWHVVAMMQETPPGNPGGRNAAHRGPIFAPWHRVMLIILEQNLQRVLNDAEFGLPYWDWASDGDLATGRQTGDIWRADCMGGQGNPVTTGPFAFRPDDPASFRVRIATNSAGELRSVNRGLRRSFGQSANALPKTAEVGSALALTPYDASDWDGESEGFRNRLEGWSSDADGSPPWLHNRVHVWVGGEMMLASSPSDPVFFLNHCNVDRIWESWMGRHGRAYLPGMDAGADLKGHRIDDPISSPLGASATPREVLNVGNIYEYDGLP</sequence>
<dbReference type="Proteomes" id="UP001350748">
    <property type="component" value="Unassembled WGS sequence"/>
</dbReference>
<protein>
    <submittedName>
        <fullName evidence="5">Tyrosinase family protein</fullName>
    </submittedName>
</protein>
<dbReference type="Gene3D" id="1.10.1280.10">
    <property type="entry name" value="Di-copper center containing domain from catechol oxidase"/>
    <property type="match status" value="1"/>
</dbReference>
<keyword evidence="3" id="KW-0186">Copper</keyword>
<keyword evidence="2" id="KW-0479">Metal-binding</keyword>